<dbReference type="AlphaFoldDB" id="A0A7C3UHA8"/>
<reference evidence="1" key="1">
    <citation type="journal article" date="2020" name="mSystems">
        <title>Genome- and Community-Level Interaction Insights into Carbon Utilization and Element Cycling Functions of Hydrothermarchaeota in Hydrothermal Sediment.</title>
        <authorList>
            <person name="Zhou Z."/>
            <person name="Liu Y."/>
            <person name="Xu W."/>
            <person name="Pan J."/>
            <person name="Luo Z.H."/>
            <person name="Li M."/>
        </authorList>
    </citation>
    <scope>NUCLEOTIDE SEQUENCE [LARGE SCALE GENOMIC DNA]</scope>
    <source>
        <strain evidence="1">SpSt-97</strain>
    </source>
</reference>
<name>A0A7C3UHA8_9EURY</name>
<dbReference type="EMBL" id="DTPI01000003">
    <property type="protein sequence ID" value="HGE65547.1"/>
    <property type="molecule type" value="Genomic_DNA"/>
</dbReference>
<organism evidence="1">
    <name type="scientific">Geoglobus ahangari</name>
    <dbReference type="NCBI Taxonomy" id="113653"/>
    <lineage>
        <taxon>Archaea</taxon>
        <taxon>Methanobacteriati</taxon>
        <taxon>Methanobacteriota</taxon>
        <taxon>Archaeoglobi</taxon>
        <taxon>Archaeoglobales</taxon>
        <taxon>Archaeoglobaceae</taxon>
        <taxon>Geoglobus</taxon>
    </lineage>
</organism>
<dbReference type="Gene3D" id="3.60.20.10">
    <property type="entry name" value="Glutamine Phosphoribosylpyrophosphate, subunit 1, domain 1"/>
    <property type="match status" value="1"/>
</dbReference>
<protein>
    <submittedName>
        <fullName evidence="1">Uncharacterized protein</fullName>
    </submittedName>
</protein>
<dbReference type="InterPro" id="IPR001353">
    <property type="entry name" value="Proteasome_sua/b"/>
</dbReference>
<dbReference type="CDD" id="cd01901">
    <property type="entry name" value="Ntn_hydrolase"/>
    <property type="match status" value="1"/>
</dbReference>
<dbReference type="Pfam" id="PF00227">
    <property type="entry name" value="Proteasome"/>
    <property type="match status" value="1"/>
</dbReference>
<dbReference type="GO" id="GO:0004175">
    <property type="term" value="F:endopeptidase activity"/>
    <property type="evidence" value="ECO:0007669"/>
    <property type="project" value="UniProtKB-ARBA"/>
</dbReference>
<proteinExistence type="predicted"/>
<accession>A0A7C3UHA8</accession>
<dbReference type="GO" id="GO:0005839">
    <property type="term" value="C:proteasome core complex"/>
    <property type="evidence" value="ECO:0007669"/>
    <property type="project" value="InterPro"/>
</dbReference>
<dbReference type="GO" id="GO:0051603">
    <property type="term" value="P:proteolysis involved in protein catabolic process"/>
    <property type="evidence" value="ECO:0007669"/>
    <property type="project" value="InterPro"/>
</dbReference>
<evidence type="ECO:0000313" key="1">
    <source>
        <dbReference type="EMBL" id="HGE65547.1"/>
    </source>
</evidence>
<sequence>MTLVIGCRWLFRDSDGILITSDSKVTTSLGITYEMRKVYPIQLDDERPIAIAGVAGDTSLAKKGVETAEEVLLRFAEDTYPIEQNRFKVAVREIERQLIQHFSELRRYGIDPSFQMILGSVDLEGRGSLYLFDSRGLSEPVHDNPGYAIIGSGMVTGGILLLRLIGFDSRLDLGLLSAFIVDSVSEVDSSVGAFIGDSFLMRVEEINDKRRIVVGPLKTDVLIKYKDQIKARREIVKKMWKLCDELGEEKIFEILSNVERELKNSVIQDNSTKSR</sequence>
<dbReference type="SUPFAM" id="SSF56235">
    <property type="entry name" value="N-terminal nucleophile aminohydrolases (Ntn hydrolases)"/>
    <property type="match status" value="1"/>
</dbReference>
<dbReference type="InterPro" id="IPR029055">
    <property type="entry name" value="Ntn_hydrolases_N"/>
</dbReference>
<gene>
    <name evidence="1" type="ORF">ENX77_00160</name>
</gene>
<comment type="caution">
    <text evidence="1">The sequence shown here is derived from an EMBL/GenBank/DDBJ whole genome shotgun (WGS) entry which is preliminary data.</text>
</comment>